<evidence type="ECO:0000256" key="1">
    <source>
        <dbReference type="ARBA" id="ARBA00007730"/>
    </source>
</evidence>
<keyword evidence="4" id="KW-0802">TPR repeat</keyword>
<dbReference type="InterPro" id="IPR051821">
    <property type="entry name" value="Asp/Asn_beta-hydroxylase"/>
</dbReference>
<evidence type="ECO:0000313" key="6">
    <source>
        <dbReference type="EMBL" id="NDW14778.1"/>
    </source>
</evidence>
<reference evidence="6 7" key="1">
    <citation type="submission" date="2020-01" db="EMBL/GenBank/DDBJ databases">
        <title>Genomes of bacteria type strains.</title>
        <authorList>
            <person name="Chen J."/>
            <person name="Zhu S."/>
            <person name="Yang J."/>
        </authorList>
    </citation>
    <scope>NUCLEOTIDE SEQUENCE [LARGE SCALE GENOMIC DNA]</scope>
    <source>
        <strain evidence="6 7">LMG 24078</strain>
    </source>
</reference>
<comment type="similarity">
    <text evidence="1">Belongs to the aspartyl/asparaginyl beta-hydroxylase family.</text>
</comment>
<evidence type="ECO:0000256" key="3">
    <source>
        <dbReference type="ARBA" id="ARBA00023002"/>
    </source>
</evidence>
<dbReference type="PROSITE" id="PS50005">
    <property type="entry name" value="TPR"/>
    <property type="match status" value="1"/>
</dbReference>
<dbReference type="InterPro" id="IPR011990">
    <property type="entry name" value="TPR-like_helical_dom_sf"/>
</dbReference>
<dbReference type="GO" id="GO:0051213">
    <property type="term" value="F:dioxygenase activity"/>
    <property type="evidence" value="ECO:0007669"/>
    <property type="project" value="UniProtKB-KW"/>
</dbReference>
<dbReference type="SMART" id="SM00028">
    <property type="entry name" value="TPR"/>
    <property type="match status" value="2"/>
</dbReference>
<dbReference type="InterPro" id="IPR007803">
    <property type="entry name" value="Asp/Arg/Pro-Hydrxlase"/>
</dbReference>
<keyword evidence="7" id="KW-1185">Reference proteome</keyword>
<comment type="caution">
    <text evidence="6">The sequence shown here is derived from an EMBL/GenBank/DDBJ whole genome shotgun (WGS) entry which is preliminary data.</text>
</comment>
<dbReference type="Pfam" id="PF05118">
    <property type="entry name" value="Asp_Arg_Hydrox"/>
    <property type="match status" value="1"/>
</dbReference>
<dbReference type="InterPro" id="IPR027443">
    <property type="entry name" value="IPNS-like_sf"/>
</dbReference>
<evidence type="ECO:0000256" key="4">
    <source>
        <dbReference type="PROSITE-ProRule" id="PRU00339"/>
    </source>
</evidence>
<dbReference type="InterPro" id="IPR019734">
    <property type="entry name" value="TPR_rpt"/>
</dbReference>
<organism evidence="6 7">
    <name type="scientific">Alteromonas genovensis</name>
    <dbReference type="NCBI Taxonomy" id="471225"/>
    <lineage>
        <taxon>Bacteria</taxon>
        <taxon>Pseudomonadati</taxon>
        <taxon>Pseudomonadota</taxon>
        <taxon>Gammaproteobacteria</taxon>
        <taxon>Alteromonadales</taxon>
        <taxon>Alteromonadaceae</taxon>
        <taxon>Alteromonas/Salinimonas group</taxon>
        <taxon>Alteromonas</taxon>
    </lineage>
</organism>
<keyword evidence="3" id="KW-0560">Oxidoreductase</keyword>
<dbReference type="Gene3D" id="2.60.120.330">
    <property type="entry name" value="B-lactam Antibiotic, Isopenicillin N Synthase, Chain"/>
    <property type="match status" value="1"/>
</dbReference>
<dbReference type="Pfam" id="PF13181">
    <property type="entry name" value="TPR_8"/>
    <property type="match status" value="1"/>
</dbReference>
<dbReference type="SUPFAM" id="SSF48452">
    <property type="entry name" value="TPR-like"/>
    <property type="match status" value="1"/>
</dbReference>
<dbReference type="SUPFAM" id="SSF51197">
    <property type="entry name" value="Clavaminate synthase-like"/>
    <property type="match status" value="1"/>
</dbReference>
<dbReference type="RefSeq" id="WP_163105342.1">
    <property type="nucleotide sequence ID" value="NZ_JAAAWO010000002.1"/>
</dbReference>
<dbReference type="AlphaFoldDB" id="A0A6N9TJA2"/>
<dbReference type="PANTHER" id="PTHR46332">
    <property type="entry name" value="ASPARTATE BETA-HYDROXYLASE DOMAIN-CONTAINING PROTEIN 2"/>
    <property type="match status" value="1"/>
</dbReference>
<accession>A0A6N9TJA2</accession>
<dbReference type="EMBL" id="JAAAWO010000002">
    <property type="protein sequence ID" value="NDW14778.1"/>
    <property type="molecule type" value="Genomic_DNA"/>
</dbReference>
<dbReference type="PANTHER" id="PTHR46332:SF5">
    <property type="entry name" value="ASPARTATE BETA-HYDROXYLASE DOMAIN CONTAINING 2"/>
    <property type="match status" value="1"/>
</dbReference>
<dbReference type="GO" id="GO:0016020">
    <property type="term" value="C:membrane"/>
    <property type="evidence" value="ECO:0007669"/>
    <property type="project" value="TreeGrafter"/>
</dbReference>
<proteinExistence type="inferred from homology"/>
<protein>
    <recommendedName>
        <fullName evidence="5">Aspartyl/asparaginy/proline hydroxylase domain-containing protein</fullName>
    </recommendedName>
</protein>
<evidence type="ECO:0000259" key="5">
    <source>
        <dbReference type="Pfam" id="PF05118"/>
    </source>
</evidence>
<evidence type="ECO:0000256" key="2">
    <source>
        <dbReference type="ARBA" id="ARBA00022964"/>
    </source>
</evidence>
<feature type="domain" description="Aspartyl/asparaginy/proline hydroxylase" evidence="5">
    <location>
        <begin position="194"/>
        <end position="357"/>
    </location>
</feature>
<dbReference type="Gene3D" id="1.25.40.10">
    <property type="entry name" value="Tetratricopeptide repeat domain"/>
    <property type="match status" value="1"/>
</dbReference>
<keyword evidence="2" id="KW-0223">Dioxygenase</keyword>
<dbReference type="Proteomes" id="UP000471381">
    <property type="component" value="Unassembled WGS sequence"/>
</dbReference>
<evidence type="ECO:0000313" key="7">
    <source>
        <dbReference type="Proteomes" id="UP000471381"/>
    </source>
</evidence>
<sequence length="379" mass="43327">MSEDLNTYEKGINLLRQGKTEHAIICLKEVTKHRNAGSSAWFALSIGYRQWGSHTEALNAINKALRIDSNDITLLVYKADLHVELGSEQEALPIYRRAIEVGDTFEVLPDQLQSSILQAHRKVSQITQSMFQYLDEILGQHSKDKLPSRFNRSIDLIKGKINRFEQQPRAFFYPELPCREFYHKDEFSWASLVESNRDMICKELQALMASETFLPYMQSDHITTDNSSTKLVNNNDWSAFHLIKNGKVDPIAKQYCPNTLALFDSLPLPRVKNFSPMLVFSKLKAGAKIPPHCGYYNTRLIAHLPITSEPGCYLRVGGQTESVKEGKLIIFNDSIEHEAWNDSQKDRVVLIFDIWRPELLDSEKEALASLFSSLNLYKA</sequence>
<feature type="repeat" description="TPR" evidence="4">
    <location>
        <begin position="38"/>
        <end position="71"/>
    </location>
</feature>
<gene>
    <name evidence="6" type="ORF">GTQ48_04440</name>
</gene>
<name>A0A6N9TJA2_9ALTE</name>